<comment type="similarity">
    <text evidence="2">Belongs to the UPF0718 family.</text>
</comment>
<dbReference type="RefSeq" id="WP_109823839.1">
    <property type="nucleotide sequence ID" value="NZ_QGKL01000035.1"/>
</dbReference>
<keyword evidence="6 7" id="KW-0472">Membrane</keyword>
<sequence>MSIPDNWFISFFQNLLDLSLEAAPWLIVGLALGGLMKALIPTEFLQKHLSGSGFTSIGKATLLGAPLPLCSCGVIPAAIGLRQAGASKPATAAFLVSTPETGVDSITVTYALMGPFMAIVRPISALISAFLSGSLVAIFDPDEPVKKTANDHATATKTDSCCSTEPQAKTESCCATEAVKDVVTETSSCCDSEPAKAESSCCSNEVTPPVEPSFFNKAWSGINYAFTTLLDNIVFWLMIGMLFAAASKTFLPPEFLAQWGQGLPAMLVMIAAGIPMYICATASTPVAAGLLMAGVSPGVALVLLLTGPATNISTLGVISKELGKRTMWLYLLGVSVTAIIAGLVTDALVGIYKIDIQTQITAGHEMMPMWLEVGSLAILVAVVLRSKLWSSVSAKLNPQT</sequence>
<feature type="transmembrane region" description="Helical" evidence="7">
    <location>
        <begin position="119"/>
        <end position="139"/>
    </location>
</feature>
<feature type="transmembrane region" description="Helical" evidence="7">
    <location>
        <begin position="233"/>
        <end position="251"/>
    </location>
</feature>
<dbReference type="PANTHER" id="PTHR34184">
    <property type="entry name" value="UPF0718 PROTEIN YCGR"/>
    <property type="match status" value="1"/>
</dbReference>
<reference evidence="8 9" key="1">
    <citation type="submission" date="2018-05" db="EMBL/GenBank/DDBJ databases">
        <title>Leucothrix arctica sp. nov., isolated from Arctic seawater.</title>
        <authorList>
            <person name="Choi A."/>
            <person name="Baek K."/>
        </authorList>
    </citation>
    <scope>NUCLEOTIDE SEQUENCE [LARGE SCALE GENOMIC DNA]</scope>
    <source>
        <strain evidence="8 9">IMCC9719</strain>
    </source>
</reference>
<dbReference type="AlphaFoldDB" id="A0A317CA36"/>
<feature type="transmembrane region" description="Helical" evidence="7">
    <location>
        <begin position="286"/>
        <end position="307"/>
    </location>
</feature>
<proteinExistence type="inferred from homology"/>
<evidence type="ECO:0000256" key="3">
    <source>
        <dbReference type="ARBA" id="ARBA00022475"/>
    </source>
</evidence>
<dbReference type="Proteomes" id="UP000245506">
    <property type="component" value="Unassembled WGS sequence"/>
</dbReference>
<dbReference type="InterPro" id="IPR052923">
    <property type="entry name" value="UPF0718"/>
</dbReference>
<dbReference type="PANTHER" id="PTHR34184:SF4">
    <property type="entry name" value="UPF0718 PROTEIN YCGR"/>
    <property type="match status" value="1"/>
</dbReference>
<evidence type="ECO:0000256" key="2">
    <source>
        <dbReference type="ARBA" id="ARBA00006386"/>
    </source>
</evidence>
<keyword evidence="3" id="KW-1003">Cell membrane</keyword>
<dbReference type="GO" id="GO:0005886">
    <property type="term" value="C:plasma membrane"/>
    <property type="evidence" value="ECO:0007669"/>
    <property type="project" value="UniProtKB-SubCell"/>
</dbReference>
<evidence type="ECO:0000256" key="7">
    <source>
        <dbReference type="SAM" id="Phobius"/>
    </source>
</evidence>
<dbReference type="OrthoDB" id="9810876at2"/>
<dbReference type="Pfam" id="PF03773">
    <property type="entry name" value="ArsP_1"/>
    <property type="match status" value="1"/>
</dbReference>
<keyword evidence="9" id="KW-1185">Reference proteome</keyword>
<dbReference type="NCBIfam" id="NF033936">
    <property type="entry name" value="CuZnOut_SO0444"/>
    <property type="match status" value="1"/>
</dbReference>
<evidence type="ECO:0000313" key="9">
    <source>
        <dbReference type="Proteomes" id="UP000245506"/>
    </source>
</evidence>
<evidence type="ECO:0000313" key="8">
    <source>
        <dbReference type="EMBL" id="PWQ95227.1"/>
    </source>
</evidence>
<protein>
    <submittedName>
        <fullName evidence="8">Permease</fullName>
    </submittedName>
</protein>
<dbReference type="InterPro" id="IPR005524">
    <property type="entry name" value="DUF318"/>
</dbReference>
<comment type="caution">
    <text evidence="8">The sequence shown here is derived from an EMBL/GenBank/DDBJ whole genome shotgun (WGS) entry which is preliminary data.</text>
</comment>
<evidence type="ECO:0000256" key="6">
    <source>
        <dbReference type="ARBA" id="ARBA00023136"/>
    </source>
</evidence>
<keyword evidence="4 7" id="KW-0812">Transmembrane</keyword>
<gene>
    <name evidence="8" type="ORF">DKT75_12850</name>
</gene>
<feature type="transmembrane region" description="Helical" evidence="7">
    <location>
        <begin position="22"/>
        <end position="40"/>
    </location>
</feature>
<feature type="transmembrane region" description="Helical" evidence="7">
    <location>
        <begin position="328"/>
        <end position="354"/>
    </location>
</feature>
<feature type="transmembrane region" description="Helical" evidence="7">
    <location>
        <begin position="263"/>
        <end position="280"/>
    </location>
</feature>
<accession>A0A317CA36</accession>
<name>A0A317CA36_9GAMM</name>
<evidence type="ECO:0000256" key="1">
    <source>
        <dbReference type="ARBA" id="ARBA00004651"/>
    </source>
</evidence>
<keyword evidence="5 7" id="KW-1133">Transmembrane helix</keyword>
<comment type="subcellular location">
    <subcellularLocation>
        <location evidence="1">Cell membrane</location>
        <topology evidence="1">Multi-pass membrane protein</topology>
    </subcellularLocation>
</comment>
<evidence type="ECO:0000256" key="5">
    <source>
        <dbReference type="ARBA" id="ARBA00022989"/>
    </source>
</evidence>
<evidence type="ECO:0000256" key="4">
    <source>
        <dbReference type="ARBA" id="ARBA00022692"/>
    </source>
</evidence>
<dbReference type="EMBL" id="QGKL01000035">
    <property type="protein sequence ID" value="PWQ95227.1"/>
    <property type="molecule type" value="Genomic_DNA"/>
</dbReference>
<organism evidence="8 9">
    <name type="scientific">Leucothrix arctica</name>
    <dbReference type="NCBI Taxonomy" id="1481894"/>
    <lineage>
        <taxon>Bacteria</taxon>
        <taxon>Pseudomonadati</taxon>
        <taxon>Pseudomonadota</taxon>
        <taxon>Gammaproteobacteria</taxon>
        <taxon>Thiotrichales</taxon>
        <taxon>Thiotrichaceae</taxon>
        <taxon>Leucothrix</taxon>
    </lineage>
</organism>